<dbReference type="InterPro" id="IPR029276">
    <property type="entry name" value="PgbA_N"/>
</dbReference>
<dbReference type="Proteomes" id="UP000254161">
    <property type="component" value="Unassembled WGS sequence"/>
</dbReference>
<feature type="domain" description="Plasminogen-binding protein PgbA N-terminal" evidence="1">
    <location>
        <begin position="24"/>
        <end position="235"/>
    </location>
</feature>
<reference evidence="2 3" key="1">
    <citation type="submission" date="2018-06" db="EMBL/GenBank/DDBJ databases">
        <authorList>
            <consortium name="Pathogen Informatics"/>
            <person name="Doyle S."/>
        </authorList>
    </citation>
    <scope>NUCLEOTIDE SEQUENCE [LARGE SCALE GENOMIC DNA]</scope>
    <source>
        <strain evidence="2 3">NCTC12264</strain>
    </source>
</reference>
<evidence type="ECO:0000259" key="1">
    <source>
        <dbReference type="Pfam" id="PF15436"/>
    </source>
</evidence>
<dbReference type="EMBL" id="UFUZ01000001">
    <property type="protein sequence ID" value="SUX27350.1"/>
    <property type="molecule type" value="Genomic_DNA"/>
</dbReference>
<accession>A0A381EK69</accession>
<dbReference type="AlphaFoldDB" id="A0A381EK69"/>
<name>A0A381EK69_CAMUP</name>
<evidence type="ECO:0000313" key="3">
    <source>
        <dbReference type="Proteomes" id="UP000254161"/>
    </source>
</evidence>
<sequence length="246" mass="28307">MLRWILLLMISSLSLMAEFNLKPLSTTLLKVEDIYGYVKDNENLAPYSSGVVMYRFKESQSIIARAEVVEKKNGIAKLEFSVFDSLAQDALPLPNVLPQAGDEVILNFLYDRGVVIAPDKQSYDFLTQKFPQIYFTHIDILGAQLIRTRGLAPKRSDLRKFCSENAVGILILALENQFKIVDCQSFMTLYKETLNIKPKSLQQPFYSRVSGYESDFFDFNPVQMGNFYRYYETLIDLKKAKENDEK</sequence>
<dbReference type="Pfam" id="PF15436">
    <property type="entry name" value="PGBA_N"/>
    <property type="match status" value="1"/>
</dbReference>
<gene>
    <name evidence="2" type="primary">pgbA</name>
    <name evidence="2" type="ORF">NCTC12264_01594</name>
</gene>
<organism evidence="2 3">
    <name type="scientific">Campylobacter upsaliensis</name>
    <dbReference type="NCBI Taxonomy" id="28080"/>
    <lineage>
        <taxon>Bacteria</taxon>
        <taxon>Pseudomonadati</taxon>
        <taxon>Campylobacterota</taxon>
        <taxon>Epsilonproteobacteria</taxon>
        <taxon>Campylobacterales</taxon>
        <taxon>Campylobacteraceae</taxon>
        <taxon>Campylobacter</taxon>
    </lineage>
</organism>
<evidence type="ECO:0000313" key="2">
    <source>
        <dbReference type="EMBL" id="SUX27350.1"/>
    </source>
</evidence>
<protein>
    <submittedName>
        <fullName evidence="2">Exporting protein</fullName>
    </submittedName>
</protein>
<proteinExistence type="predicted"/>